<proteinExistence type="predicted"/>
<dbReference type="RefSeq" id="WP_101344263.1">
    <property type="nucleotide sequence ID" value="NZ_PJAI02000031.1"/>
</dbReference>
<keyword evidence="4" id="KW-1185">Reference proteome</keyword>
<evidence type="ECO:0000313" key="3">
    <source>
        <dbReference type="EMBL" id="TYK64295.1"/>
    </source>
</evidence>
<dbReference type="EMBL" id="PJAI02000031">
    <property type="protein sequence ID" value="TYK64295.1"/>
    <property type="molecule type" value="Genomic_DNA"/>
</dbReference>
<sequence length="384" mass="43331">MWFNRQRKSSSEKLNEDSAPALLASLYSNGIDLSMQELLQYQSKSRLIDLVGKKNIQGKQAGNYLSRSKGRGMEFDEVRHYQTGDDVRAIDWRVTARTGKTHTKLFREEIERPVLIATDLSQNMHFGSKLLFKSVQAAHLAALVAWHAKSRGDRLGGLVFCDEEHIELKPRSRKAGVLHYLHALTTLNNKKMKKRVEAQSTVVNNKIIDNNDLNNNNDLDKSQSVNQENSAPRPEEGSTVNSQRLKHSNFEQNCARLRHIAKPGSLVYFITDGHAFHDQQHCSHALRHLSYISQHCELVVCLISDPLEHSLPNSPLKLSVTLTDGQSRQQLTLGDVNTAEQYQQKAIELEDKMKSLLQSSGARVVHFSAGDSIEQQLKYSEASL</sequence>
<dbReference type="SUPFAM" id="SSF53300">
    <property type="entry name" value="vWA-like"/>
    <property type="match status" value="1"/>
</dbReference>
<dbReference type="InterPro" id="IPR036465">
    <property type="entry name" value="vWFA_dom_sf"/>
</dbReference>
<evidence type="ECO:0000313" key="4">
    <source>
        <dbReference type="Proteomes" id="UP000815846"/>
    </source>
</evidence>
<evidence type="ECO:0000256" key="1">
    <source>
        <dbReference type="SAM" id="MobiDB-lite"/>
    </source>
</evidence>
<dbReference type="InterPro" id="IPR002881">
    <property type="entry name" value="DUF58"/>
</dbReference>
<name>A0ABY3MSY4_9GAMM</name>
<dbReference type="PANTHER" id="PTHR33608">
    <property type="entry name" value="BLL2464 PROTEIN"/>
    <property type="match status" value="1"/>
</dbReference>
<protein>
    <submittedName>
        <fullName evidence="3">DUF58 domain-containing protein</fullName>
    </submittedName>
</protein>
<dbReference type="Pfam" id="PF01882">
    <property type="entry name" value="DUF58"/>
    <property type="match status" value="1"/>
</dbReference>
<evidence type="ECO:0000259" key="2">
    <source>
        <dbReference type="Pfam" id="PF01882"/>
    </source>
</evidence>
<dbReference type="Proteomes" id="UP000815846">
    <property type="component" value="Unassembled WGS sequence"/>
</dbReference>
<feature type="region of interest" description="Disordered" evidence="1">
    <location>
        <begin position="208"/>
        <end position="245"/>
    </location>
</feature>
<accession>A0ABY3MSY4</accession>
<comment type="caution">
    <text evidence="3">The sequence shown here is derived from an EMBL/GenBank/DDBJ whole genome shotgun (WGS) entry which is preliminary data.</text>
</comment>
<feature type="compositionally biased region" description="Low complexity" evidence="1">
    <location>
        <begin position="208"/>
        <end position="217"/>
    </location>
</feature>
<organism evidence="3 4">
    <name type="scientific">Colwellia echini</name>
    <dbReference type="NCBI Taxonomy" id="1982103"/>
    <lineage>
        <taxon>Bacteria</taxon>
        <taxon>Pseudomonadati</taxon>
        <taxon>Pseudomonadota</taxon>
        <taxon>Gammaproteobacteria</taxon>
        <taxon>Alteromonadales</taxon>
        <taxon>Colwelliaceae</taxon>
        <taxon>Colwellia</taxon>
    </lineage>
</organism>
<feature type="domain" description="DUF58" evidence="2">
    <location>
        <begin position="77"/>
        <end position="187"/>
    </location>
</feature>
<gene>
    <name evidence="3" type="ORF">CWS31_016360</name>
</gene>
<reference evidence="3 4" key="1">
    <citation type="submission" date="2019-08" db="EMBL/GenBank/DDBJ databases">
        <title>Microbe sample from Colwellia echini.</title>
        <authorList>
            <person name="Christiansen L."/>
            <person name="Pathiraja D."/>
            <person name="Schultz-Johansen M."/>
            <person name="Choi I.-G."/>
            <person name="Stougaard P."/>
        </authorList>
    </citation>
    <scope>NUCLEOTIDE SEQUENCE [LARGE SCALE GENOMIC DNA]</scope>
    <source>
        <strain evidence="3 4">A3</strain>
    </source>
</reference>
<dbReference type="PANTHER" id="PTHR33608:SF12">
    <property type="entry name" value="DUF58 DOMAIN-CONTAINING PROTEIN"/>
    <property type="match status" value="1"/>
</dbReference>